<dbReference type="EMBL" id="ML211647">
    <property type="protein sequence ID" value="TFK81150.1"/>
    <property type="molecule type" value="Genomic_DNA"/>
</dbReference>
<organism evidence="1 2">
    <name type="scientific">Polyporus arcularius HHB13444</name>
    <dbReference type="NCBI Taxonomy" id="1314778"/>
    <lineage>
        <taxon>Eukaryota</taxon>
        <taxon>Fungi</taxon>
        <taxon>Dikarya</taxon>
        <taxon>Basidiomycota</taxon>
        <taxon>Agaricomycotina</taxon>
        <taxon>Agaricomycetes</taxon>
        <taxon>Polyporales</taxon>
        <taxon>Polyporaceae</taxon>
        <taxon>Polyporus</taxon>
    </lineage>
</organism>
<keyword evidence="2" id="KW-1185">Reference proteome</keyword>
<protein>
    <submittedName>
        <fullName evidence="1">Uncharacterized protein</fullName>
    </submittedName>
</protein>
<evidence type="ECO:0000313" key="2">
    <source>
        <dbReference type="Proteomes" id="UP000308197"/>
    </source>
</evidence>
<proteinExistence type="predicted"/>
<accession>A0A5C3NYP4</accession>
<dbReference type="AlphaFoldDB" id="A0A5C3NYP4"/>
<gene>
    <name evidence="1" type="ORF">K466DRAFT_349233</name>
</gene>
<dbReference type="Proteomes" id="UP000308197">
    <property type="component" value="Unassembled WGS sequence"/>
</dbReference>
<reference evidence="1 2" key="1">
    <citation type="journal article" date="2019" name="Nat. Ecol. Evol.">
        <title>Megaphylogeny resolves global patterns of mushroom evolution.</title>
        <authorList>
            <person name="Varga T."/>
            <person name="Krizsan K."/>
            <person name="Foldi C."/>
            <person name="Dima B."/>
            <person name="Sanchez-Garcia M."/>
            <person name="Sanchez-Ramirez S."/>
            <person name="Szollosi G.J."/>
            <person name="Szarkandi J.G."/>
            <person name="Papp V."/>
            <person name="Albert L."/>
            <person name="Andreopoulos W."/>
            <person name="Angelini C."/>
            <person name="Antonin V."/>
            <person name="Barry K.W."/>
            <person name="Bougher N.L."/>
            <person name="Buchanan P."/>
            <person name="Buyck B."/>
            <person name="Bense V."/>
            <person name="Catcheside P."/>
            <person name="Chovatia M."/>
            <person name="Cooper J."/>
            <person name="Damon W."/>
            <person name="Desjardin D."/>
            <person name="Finy P."/>
            <person name="Geml J."/>
            <person name="Haridas S."/>
            <person name="Hughes K."/>
            <person name="Justo A."/>
            <person name="Karasinski D."/>
            <person name="Kautmanova I."/>
            <person name="Kiss B."/>
            <person name="Kocsube S."/>
            <person name="Kotiranta H."/>
            <person name="LaButti K.M."/>
            <person name="Lechner B.E."/>
            <person name="Liimatainen K."/>
            <person name="Lipzen A."/>
            <person name="Lukacs Z."/>
            <person name="Mihaltcheva S."/>
            <person name="Morgado L.N."/>
            <person name="Niskanen T."/>
            <person name="Noordeloos M.E."/>
            <person name="Ohm R.A."/>
            <person name="Ortiz-Santana B."/>
            <person name="Ovrebo C."/>
            <person name="Racz N."/>
            <person name="Riley R."/>
            <person name="Savchenko A."/>
            <person name="Shiryaev A."/>
            <person name="Soop K."/>
            <person name="Spirin V."/>
            <person name="Szebenyi C."/>
            <person name="Tomsovsky M."/>
            <person name="Tulloss R.E."/>
            <person name="Uehling J."/>
            <person name="Grigoriev I.V."/>
            <person name="Vagvolgyi C."/>
            <person name="Papp T."/>
            <person name="Martin F.M."/>
            <person name="Miettinen O."/>
            <person name="Hibbett D.S."/>
            <person name="Nagy L.G."/>
        </authorList>
    </citation>
    <scope>NUCLEOTIDE SEQUENCE [LARGE SCALE GENOMIC DNA]</scope>
    <source>
        <strain evidence="1 2">HHB13444</strain>
    </source>
</reference>
<dbReference type="InParanoid" id="A0A5C3NYP4"/>
<name>A0A5C3NYP4_9APHY</name>
<sequence length="195" mass="21476">MLRDGLVGLLVPGQDQRLAHAHPTLCPPLVQSSRLMRVLNRFGSQLLALLLRNIGRLDQLDVRQCAVPVQDRRLGSKLDSARIMLYCTRVVAVRERRVTLGLGLLGVGGQSGNRGVLRDHGREPTRVGALQRIDRSALTDHIEGGHRSDLVFLCDGLKFVHVDLEEDSVRILRGEPLVNRSDSLSGDRLNSGDVS</sequence>
<evidence type="ECO:0000313" key="1">
    <source>
        <dbReference type="EMBL" id="TFK81150.1"/>
    </source>
</evidence>